<feature type="region of interest" description="Disordered" evidence="1">
    <location>
        <begin position="159"/>
        <end position="184"/>
    </location>
</feature>
<dbReference type="AlphaFoldDB" id="A0A914XCK1"/>
<accession>A0A914XCK1</accession>
<dbReference type="GO" id="GO:0002020">
    <property type="term" value="F:protease binding"/>
    <property type="evidence" value="ECO:0007669"/>
    <property type="project" value="InterPro"/>
</dbReference>
<feature type="compositionally biased region" description="Basic and acidic residues" evidence="1">
    <location>
        <begin position="174"/>
        <end position="184"/>
    </location>
</feature>
<name>A0A914XCK1_9BILA</name>
<dbReference type="Pfam" id="PF00619">
    <property type="entry name" value="CARD"/>
    <property type="match status" value="1"/>
</dbReference>
<evidence type="ECO:0000313" key="3">
    <source>
        <dbReference type="Proteomes" id="UP000887566"/>
    </source>
</evidence>
<dbReference type="GO" id="GO:0070513">
    <property type="term" value="F:death domain binding"/>
    <property type="evidence" value="ECO:0007669"/>
    <property type="project" value="InterPro"/>
</dbReference>
<reference evidence="4" key="1">
    <citation type="submission" date="2022-11" db="UniProtKB">
        <authorList>
            <consortium name="WormBaseParasite"/>
        </authorList>
    </citation>
    <scope>IDENTIFICATION</scope>
</reference>
<sequence length="184" mass="20522">MNEKHRNALQASQYDICQELDAEDVLPYLNTKGIVQDGQIEELMVIARKEMRNMRLIHIVKGAGPLAFQEFINALQICNKEFLASKILARLSSSSTQQLTLPEKNITVSNSARETSDLETPASGFTSGIQSRDLFGGTQNNQVAHRDIVIYNFNGTIGQTQDPSTSSTSSFPTRTKDWQKKLET</sequence>
<dbReference type="PANTHER" id="PTHR15034">
    <property type="entry name" value="DEATH DOMAIN-CONTAINING PROTEIN CRADD"/>
    <property type="match status" value="1"/>
</dbReference>
<dbReference type="SMART" id="SM00114">
    <property type="entry name" value="CARD"/>
    <property type="match status" value="1"/>
</dbReference>
<dbReference type="Proteomes" id="UP000887566">
    <property type="component" value="Unplaced"/>
</dbReference>
<evidence type="ECO:0000259" key="2">
    <source>
        <dbReference type="PROSITE" id="PS50209"/>
    </source>
</evidence>
<evidence type="ECO:0000256" key="1">
    <source>
        <dbReference type="SAM" id="MobiDB-lite"/>
    </source>
</evidence>
<keyword evidence="3" id="KW-1185">Reference proteome</keyword>
<feature type="domain" description="CARD" evidence="2">
    <location>
        <begin position="1"/>
        <end position="90"/>
    </location>
</feature>
<dbReference type="PANTHER" id="PTHR15034:SF5">
    <property type="entry name" value="DEATH DOMAIN-CONTAINING PROTEIN CRADD"/>
    <property type="match status" value="1"/>
</dbReference>
<dbReference type="InterPro" id="IPR037939">
    <property type="entry name" value="CRADD"/>
</dbReference>
<dbReference type="InterPro" id="IPR011029">
    <property type="entry name" value="DEATH-like_dom_sf"/>
</dbReference>
<evidence type="ECO:0000313" key="4">
    <source>
        <dbReference type="WBParaSite" id="PSAMB.scaffold7859size6981.g30661.t1"/>
    </source>
</evidence>
<dbReference type="GO" id="GO:0042981">
    <property type="term" value="P:regulation of apoptotic process"/>
    <property type="evidence" value="ECO:0007669"/>
    <property type="project" value="InterPro"/>
</dbReference>
<dbReference type="SUPFAM" id="SSF47986">
    <property type="entry name" value="DEATH domain"/>
    <property type="match status" value="1"/>
</dbReference>
<protein>
    <submittedName>
        <fullName evidence="4">CARD domain-containing protein</fullName>
    </submittedName>
</protein>
<dbReference type="CDD" id="cd01671">
    <property type="entry name" value="CARD"/>
    <property type="match status" value="1"/>
</dbReference>
<dbReference type="Gene3D" id="1.10.533.10">
    <property type="entry name" value="Death Domain, Fas"/>
    <property type="match status" value="1"/>
</dbReference>
<proteinExistence type="predicted"/>
<dbReference type="PROSITE" id="PS50209">
    <property type="entry name" value="CARD"/>
    <property type="match status" value="1"/>
</dbReference>
<dbReference type="InterPro" id="IPR001315">
    <property type="entry name" value="CARD"/>
</dbReference>
<organism evidence="3 4">
    <name type="scientific">Plectus sambesii</name>
    <dbReference type="NCBI Taxonomy" id="2011161"/>
    <lineage>
        <taxon>Eukaryota</taxon>
        <taxon>Metazoa</taxon>
        <taxon>Ecdysozoa</taxon>
        <taxon>Nematoda</taxon>
        <taxon>Chromadorea</taxon>
        <taxon>Plectida</taxon>
        <taxon>Plectina</taxon>
        <taxon>Plectoidea</taxon>
        <taxon>Plectidae</taxon>
        <taxon>Plectus</taxon>
    </lineage>
</organism>
<dbReference type="WBParaSite" id="PSAMB.scaffold7859size6981.g30661.t1">
    <property type="protein sequence ID" value="PSAMB.scaffold7859size6981.g30661.t1"/>
    <property type="gene ID" value="PSAMB.scaffold7859size6981.g30661"/>
</dbReference>
<feature type="region of interest" description="Disordered" evidence="1">
    <location>
        <begin position="110"/>
        <end position="131"/>
    </location>
</feature>